<comment type="subcellular location">
    <subcellularLocation>
        <location evidence="1">Cell envelope</location>
    </subcellularLocation>
</comment>
<evidence type="ECO:0000256" key="4">
    <source>
        <dbReference type="ARBA" id="ARBA00022729"/>
    </source>
</evidence>
<dbReference type="GO" id="GO:0046872">
    <property type="term" value="F:metal ion binding"/>
    <property type="evidence" value="ECO:0007669"/>
    <property type="project" value="UniProtKB-KW"/>
</dbReference>
<evidence type="ECO:0000313" key="11">
    <source>
        <dbReference type="Proteomes" id="UP000183529"/>
    </source>
</evidence>
<keyword evidence="10" id="KW-0575">Peroxidase</keyword>
<evidence type="ECO:0000259" key="9">
    <source>
        <dbReference type="PROSITE" id="PS51007"/>
    </source>
</evidence>
<proteinExistence type="predicted"/>
<evidence type="ECO:0000256" key="5">
    <source>
        <dbReference type="ARBA" id="ARBA00023002"/>
    </source>
</evidence>
<accession>A0AAQ1GL31</accession>
<dbReference type="InterPro" id="IPR009056">
    <property type="entry name" value="Cyt_c-like_dom"/>
</dbReference>
<organism evidence="10 11">
    <name type="scientific">Paraburkholderia tropica</name>
    <dbReference type="NCBI Taxonomy" id="92647"/>
    <lineage>
        <taxon>Bacteria</taxon>
        <taxon>Pseudomonadati</taxon>
        <taxon>Pseudomonadota</taxon>
        <taxon>Betaproteobacteria</taxon>
        <taxon>Burkholderiales</taxon>
        <taxon>Burkholderiaceae</taxon>
        <taxon>Paraburkholderia</taxon>
    </lineage>
</organism>
<dbReference type="InterPro" id="IPR036909">
    <property type="entry name" value="Cyt_c-like_dom_sf"/>
</dbReference>
<evidence type="ECO:0000256" key="2">
    <source>
        <dbReference type="ARBA" id="ARBA00022617"/>
    </source>
</evidence>
<keyword evidence="4 8" id="KW-0732">Signal</keyword>
<gene>
    <name evidence="10" type="ORF">SAMN05216550_117109</name>
</gene>
<dbReference type="GO" id="GO:0020037">
    <property type="term" value="F:heme binding"/>
    <property type="evidence" value="ECO:0007669"/>
    <property type="project" value="InterPro"/>
</dbReference>
<dbReference type="PANTHER" id="PTHR30600:SF10">
    <property type="entry name" value="BLL6722 PROTEIN"/>
    <property type="match status" value="1"/>
</dbReference>
<evidence type="ECO:0000256" key="8">
    <source>
        <dbReference type="SAM" id="SignalP"/>
    </source>
</evidence>
<feature type="domain" description="Cytochrome c" evidence="9">
    <location>
        <begin position="242"/>
        <end position="419"/>
    </location>
</feature>
<dbReference type="InterPro" id="IPR051395">
    <property type="entry name" value="Cytochrome_c_Peroxidase/MauG"/>
</dbReference>
<dbReference type="Pfam" id="PF03150">
    <property type="entry name" value="CCP_MauG"/>
    <property type="match status" value="1"/>
</dbReference>
<evidence type="ECO:0000313" key="10">
    <source>
        <dbReference type="EMBL" id="SEK09112.1"/>
    </source>
</evidence>
<feature type="chain" id="PRO_5043010852" evidence="8">
    <location>
        <begin position="30"/>
        <end position="458"/>
    </location>
</feature>
<dbReference type="InterPro" id="IPR004852">
    <property type="entry name" value="Di-haem_cyt_c_peroxidsae"/>
</dbReference>
<feature type="domain" description="Cytochrome c" evidence="9">
    <location>
        <begin position="55"/>
        <end position="185"/>
    </location>
</feature>
<dbReference type="SUPFAM" id="SSF46626">
    <property type="entry name" value="Cytochrome c"/>
    <property type="match status" value="2"/>
</dbReference>
<dbReference type="RefSeq" id="WP_080180561.1">
    <property type="nucleotide sequence ID" value="NZ_CADFGN010000003.1"/>
</dbReference>
<evidence type="ECO:0000256" key="1">
    <source>
        <dbReference type="ARBA" id="ARBA00004196"/>
    </source>
</evidence>
<keyword evidence="2 7" id="KW-0349">Heme</keyword>
<dbReference type="GO" id="GO:0030313">
    <property type="term" value="C:cell envelope"/>
    <property type="evidence" value="ECO:0007669"/>
    <property type="project" value="UniProtKB-SubCell"/>
</dbReference>
<feature type="signal peptide" evidence="8">
    <location>
        <begin position="1"/>
        <end position="29"/>
    </location>
</feature>
<name>A0AAQ1GL31_9BURK</name>
<dbReference type="InterPro" id="IPR006311">
    <property type="entry name" value="TAT_signal"/>
</dbReference>
<dbReference type="Gene3D" id="1.10.760.10">
    <property type="entry name" value="Cytochrome c-like domain"/>
    <property type="match status" value="2"/>
</dbReference>
<keyword evidence="3 7" id="KW-0479">Metal-binding</keyword>
<evidence type="ECO:0000256" key="3">
    <source>
        <dbReference type="ARBA" id="ARBA00022723"/>
    </source>
</evidence>
<keyword evidence="6 7" id="KW-0408">Iron</keyword>
<evidence type="ECO:0000256" key="6">
    <source>
        <dbReference type="ARBA" id="ARBA00023004"/>
    </source>
</evidence>
<protein>
    <submittedName>
        <fullName evidence="10">Cytochrome c peroxidase</fullName>
    </submittedName>
</protein>
<dbReference type="Proteomes" id="UP000183529">
    <property type="component" value="Unassembled WGS sequence"/>
</dbReference>
<dbReference type="PROSITE" id="PS51318">
    <property type="entry name" value="TAT"/>
    <property type="match status" value="1"/>
</dbReference>
<evidence type="ECO:0000256" key="7">
    <source>
        <dbReference type="PROSITE-ProRule" id="PRU00433"/>
    </source>
</evidence>
<dbReference type="EMBL" id="FNZM01000017">
    <property type="protein sequence ID" value="SEK09112.1"/>
    <property type="molecule type" value="Genomic_DNA"/>
</dbReference>
<keyword evidence="5" id="KW-0560">Oxidoreductase</keyword>
<comment type="caution">
    <text evidence="10">The sequence shown here is derived from an EMBL/GenBank/DDBJ whole genome shotgun (WGS) entry which is preliminary data.</text>
</comment>
<dbReference type="PANTHER" id="PTHR30600">
    <property type="entry name" value="CYTOCHROME C PEROXIDASE-RELATED"/>
    <property type="match status" value="1"/>
</dbReference>
<dbReference type="AlphaFoldDB" id="A0AAQ1GL31"/>
<dbReference type="PROSITE" id="PS51007">
    <property type="entry name" value="CYTC"/>
    <property type="match status" value="2"/>
</dbReference>
<reference evidence="10 11" key="1">
    <citation type="submission" date="2016-10" db="EMBL/GenBank/DDBJ databases">
        <authorList>
            <person name="Varghese N."/>
            <person name="Submissions S."/>
        </authorList>
    </citation>
    <scope>NUCLEOTIDE SEQUENCE [LARGE SCALE GENOMIC DNA]</scope>
    <source>
        <strain evidence="10 11">LMG 22274</strain>
    </source>
</reference>
<dbReference type="GO" id="GO:0009055">
    <property type="term" value="F:electron transfer activity"/>
    <property type="evidence" value="ECO:0007669"/>
    <property type="project" value="InterPro"/>
</dbReference>
<sequence length="458" mass="49660">MTVFHARQAARRAVATALAAGATALAALAASGIGAAHAQSSSPGSPAQSQPALSDVASLGKLIFNDPSLSASGRMSCASCHSPAHAYGPPNGLAAQPGGADLHAQGTRAVPTLGYVLNRTPVWTHVQAASVFERLTDADSPPAGGFAWDGRYNTLHDQALFPLFNPNEMANRDSAQVAAKLERAPYAARFKQLFGETIFVSKDAAVHQAMQAVERFELEEPGFHSYTSKFDAVLERKAEFTASEMRGKKLFDDPNGGNCASCHIDQVGANGAHPLFTDYQFEALGVPRNPELRANRDPKYFDKGLCGPVRTDVSSNKNYCGLFKTPTLRNVATREVFFHNGRFHTLRDALRFYVERDTNPEKWYPKDRHGHVVKFDDLPAAERVNVDTVDEPLTRKPGGKPAWNARDIDDVIAFLKTLDDGYLPTNPPTAGARFVKISTTSAPIKRQSNGNEAAMKRQ</sequence>
<dbReference type="GO" id="GO:0004130">
    <property type="term" value="F:cytochrome-c peroxidase activity"/>
    <property type="evidence" value="ECO:0007669"/>
    <property type="project" value="TreeGrafter"/>
</dbReference>